<dbReference type="InterPro" id="IPR025048">
    <property type="entry name" value="DUF3987"/>
</dbReference>
<accession>A0ABS9DZZ7</accession>
<organism evidence="1 2">
    <name type="scientific">Acidiphilium iwatense</name>
    <dbReference type="NCBI Taxonomy" id="768198"/>
    <lineage>
        <taxon>Bacteria</taxon>
        <taxon>Pseudomonadati</taxon>
        <taxon>Pseudomonadota</taxon>
        <taxon>Alphaproteobacteria</taxon>
        <taxon>Acetobacterales</taxon>
        <taxon>Acidocellaceae</taxon>
        <taxon>Acidiphilium</taxon>
    </lineage>
</organism>
<reference evidence="1 2" key="1">
    <citation type="submission" date="2022-01" db="EMBL/GenBank/DDBJ databases">
        <authorList>
            <person name="Won M."/>
            <person name="Kim S.-J."/>
            <person name="Kwon S.-W."/>
        </authorList>
    </citation>
    <scope>NUCLEOTIDE SEQUENCE [LARGE SCALE GENOMIC DNA]</scope>
    <source>
        <strain evidence="1 2">KCTC 23505</strain>
    </source>
</reference>
<proteinExistence type="predicted"/>
<evidence type="ECO:0000313" key="2">
    <source>
        <dbReference type="Proteomes" id="UP001521209"/>
    </source>
</evidence>
<dbReference type="Proteomes" id="UP001521209">
    <property type="component" value="Unassembled WGS sequence"/>
</dbReference>
<keyword evidence="2" id="KW-1185">Reference proteome</keyword>
<name>A0ABS9DZZ7_9PROT</name>
<comment type="caution">
    <text evidence="1">The sequence shown here is derived from an EMBL/GenBank/DDBJ whole genome shotgun (WGS) entry which is preliminary data.</text>
</comment>
<protein>
    <submittedName>
        <fullName evidence="1">DUF3987 domain-containing protein</fullName>
    </submittedName>
</protein>
<dbReference type="EMBL" id="JAKGBZ010000047">
    <property type="protein sequence ID" value="MCF3948336.1"/>
    <property type="molecule type" value="Genomic_DNA"/>
</dbReference>
<evidence type="ECO:0000313" key="1">
    <source>
        <dbReference type="EMBL" id="MCF3948336.1"/>
    </source>
</evidence>
<sequence length="287" mass="31397">MTVERVATLLAYAAPKGLLITRDELAGWLLGLTAYNDAGRAFWIEAFGGRPYRVERVKSPEPIIVPRLAVAVSGSTQPEKLAEMFAGPDDGLLGRFIWSWPEPPPFRLSRTTPGIAWAIEALDRLRLLDLAPDDKGEMKPINVPLVEPAITMMERFGQDMQAAQQEAGGLLRSAYGKARGIALRLSIVLEYLWWCGRDGYEPPPSSISENALAAAIDMVADYFMPMAMRVYGDAAATKAERAAATLARWIMKAKPDTVHVRTLQRTVRLPGLNTAEAIHAAADGPMV</sequence>
<dbReference type="RefSeq" id="WP_235705622.1">
    <property type="nucleotide sequence ID" value="NZ_JAKGBZ010000047.1"/>
</dbReference>
<dbReference type="Pfam" id="PF13148">
    <property type="entry name" value="DUF3987"/>
    <property type="match status" value="1"/>
</dbReference>
<gene>
    <name evidence="1" type="ORF">L2A60_16820</name>
</gene>